<evidence type="ECO:0000313" key="2">
    <source>
        <dbReference type="Proteomes" id="UP000176998"/>
    </source>
</evidence>
<keyword evidence="2" id="KW-1185">Reference proteome</keyword>
<feature type="non-terminal residue" evidence="1">
    <location>
        <position position="1"/>
    </location>
</feature>
<dbReference type="Proteomes" id="UP000176998">
    <property type="component" value="Unassembled WGS sequence"/>
</dbReference>
<accession>A0A1G4AUC6</accession>
<organism evidence="1 2">
    <name type="scientific">Colletotrichum orchidophilum</name>
    <dbReference type="NCBI Taxonomy" id="1209926"/>
    <lineage>
        <taxon>Eukaryota</taxon>
        <taxon>Fungi</taxon>
        <taxon>Dikarya</taxon>
        <taxon>Ascomycota</taxon>
        <taxon>Pezizomycotina</taxon>
        <taxon>Sordariomycetes</taxon>
        <taxon>Hypocreomycetidae</taxon>
        <taxon>Glomerellales</taxon>
        <taxon>Glomerellaceae</taxon>
        <taxon>Colletotrichum</taxon>
    </lineage>
</organism>
<dbReference type="OrthoDB" id="10545537at2759"/>
<sequence length="124" mass="14031">REDSGSCNRCGESSLQPCLRISRRSGLLVHRTPPRRSHATRTYTPQSPVSICLNLTHLHPRDRPSRMWKDTDPERTICTSAKKPTCIFSPRPRTTSRSATALDISLSPARDIRHQLTMPPHPLI</sequence>
<name>A0A1G4AUC6_9PEZI</name>
<proteinExistence type="predicted"/>
<reference evidence="1 2" key="1">
    <citation type="submission" date="2016-09" db="EMBL/GenBank/DDBJ databases">
        <authorList>
            <person name="Capua I."/>
            <person name="De Benedictis P."/>
            <person name="Joannis T."/>
            <person name="Lombin L.H."/>
            <person name="Cattoli G."/>
        </authorList>
    </citation>
    <scope>NUCLEOTIDE SEQUENCE [LARGE SCALE GENOMIC DNA]</scope>
    <source>
        <strain evidence="1 2">IMI 309357</strain>
    </source>
</reference>
<gene>
    <name evidence="1" type="ORF">CORC01_12046</name>
</gene>
<dbReference type="RefSeq" id="XP_022469830.1">
    <property type="nucleotide sequence ID" value="XM_022623668.1"/>
</dbReference>
<evidence type="ECO:0000313" key="1">
    <source>
        <dbReference type="EMBL" id="OHE92662.1"/>
    </source>
</evidence>
<dbReference type="EMBL" id="MJBS01000141">
    <property type="protein sequence ID" value="OHE92662.1"/>
    <property type="molecule type" value="Genomic_DNA"/>
</dbReference>
<dbReference type="GeneID" id="34565178"/>
<dbReference type="AlphaFoldDB" id="A0A1G4AUC6"/>
<comment type="caution">
    <text evidence="1">The sequence shown here is derived from an EMBL/GenBank/DDBJ whole genome shotgun (WGS) entry which is preliminary data.</text>
</comment>
<protein>
    <submittedName>
        <fullName evidence="1">Uncharacterized protein</fullName>
    </submittedName>
</protein>